<evidence type="ECO:0000313" key="2">
    <source>
        <dbReference type="EMBL" id="CAD8129432.1"/>
    </source>
</evidence>
<evidence type="ECO:0000313" key="3">
    <source>
        <dbReference type="Proteomes" id="UP000692954"/>
    </source>
</evidence>
<dbReference type="EMBL" id="CAJJDN010000222">
    <property type="protein sequence ID" value="CAD8129432.1"/>
    <property type="molecule type" value="Genomic_DNA"/>
</dbReference>
<keyword evidence="1" id="KW-1133">Transmembrane helix</keyword>
<gene>
    <name evidence="2" type="ORF">PSON_ATCC_30995.1.T2220018</name>
</gene>
<keyword evidence="1" id="KW-0812">Transmembrane</keyword>
<accession>A0A8S1RQ30</accession>
<keyword evidence="1" id="KW-0472">Membrane</keyword>
<evidence type="ECO:0008006" key="4">
    <source>
        <dbReference type="Google" id="ProtNLM"/>
    </source>
</evidence>
<keyword evidence="3" id="KW-1185">Reference proteome</keyword>
<name>A0A8S1RQ30_9CILI</name>
<reference evidence="2" key="1">
    <citation type="submission" date="2021-01" db="EMBL/GenBank/DDBJ databases">
        <authorList>
            <consortium name="Genoscope - CEA"/>
            <person name="William W."/>
        </authorList>
    </citation>
    <scope>NUCLEOTIDE SEQUENCE</scope>
</reference>
<comment type="caution">
    <text evidence="2">The sequence shown here is derived from an EMBL/GenBank/DDBJ whole genome shotgun (WGS) entry which is preliminary data.</text>
</comment>
<evidence type="ECO:0000256" key="1">
    <source>
        <dbReference type="SAM" id="Phobius"/>
    </source>
</evidence>
<dbReference type="Proteomes" id="UP000692954">
    <property type="component" value="Unassembled WGS sequence"/>
</dbReference>
<organism evidence="2 3">
    <name type="scientific">Paramecium sonneborni</name>
    <dbReference type="NCBI Taxonomy" id="65129"/>
    <lineage>
        <taxon>Eukaryota</taxon>
        <taxon>Sar</taxon>
        <taxon>Alveolata</taxon>
        <taxon>Ciliophora</taxon>
        <taxon>Intramacronucleata</taxon>
        <taxon>Oligohymenophorea</taxon>
        <taxon>Peniculida</taxon>
        <taxon>Parameciidae</taxon>
        <taxon>Paramecium</taxon>
    </lineage>
</organism>
<feature type="transmembrane region" description="Helical" evidence="1">
    <location>
        <begin position="194"/>
        <end position="211"/>
    </location>
</feature>
<feature type="transmembrane region" description="Helical" evidence="1">
    <location>
        <begin position="139"/>
        <end position="158"/>
    </location>
</feature>
<proteinExistence type="predicted"/>
<feature type="transmembrane region" description="Helical" evidence="1">
    <location>
        <begin position="109"/>
        <end position="127"/>
    </location>
</feature>
<protein>
    <recommendedName>
        <fullName evidence="4">Transmembrane protein</fullName>
    </recommendedName>
</protein>
<sequence>MQYLWQLYKLLLSSVSEIQWSLLFDYDNQTPYSQYLNQEYINDATYPEYYGQYTLISHSGTNFLKGSDIHYVILTQIQIQLGISIIHIIEKLQFLEDLLYGLKLNSKEFTIFNLHILVSLLHFIYFLDHHSLQMVDLYLILKIIQLFLHQVLVIMVLIQMVQNTLKYMTESIILQIHQQSLWIAMVQIMNQLRLIVDSIIIILLFTIASLIVSHVQINIHVIHETLMILTLFNFLKHNVQAINIMINTQSDVQIVHHLVKHVHQKQIVKHANQHILHLNQDVYVQSNNTNIPINVLIVQQNVINVQARLFAQNVYIVIIDNYQMEIIKITTFLIQLAALVKLNLDSKLFNFQANSFFCDR</sequence>
<dbReference type="AlphaFoldDB" id="A0A8S1RQ30"/>